<dbReference type="EMBL" id="PPRF01000039">
    <property type="protein sequence ID" value="PNZ27386.1"/>
    <property type="molecule type" value="Genomic_DNA"/>
</dbReference>
<dbReference type="AlphaFoldDB" id="A0A2K3YP69"/>
<dbReference type="RefSeq" id="WP_103358219.1">
    <property type="nucleotide sequence ID" value="NZ_PPRF01000039.1"/>
</dbReference>
<dbReference type="Pfam" id="PF04883">
    <property type="entry name" value="HK97-gp10_like"/>
    <property type="match status" value="1"/>
</dbReference>
<proteinExistence type="predicted"/>
<name>A0A2K3YP69_9STAP</name>
<dbReference type="OrthoDB" id="2408963at2"/>
<gene>
    <name evidence="1" type="ORF">CD122_06675</name>
</gene>
<dbReference type="InterPro" id="IPR010064">
    <property type="entry name" value="HK97-gp10_tail"/>
</dbReference>
<comment type="caution">
    <text evidence="1">The sequence shown here is derived from an EMBL/GenBank/DDBJ whole genome shotgun (WGS) entry which is preliminary data.</text>
</comment>
<accession>A0A2K3YP69</accession>
<sequence>MPAKIEKNDIEQGLLRKQLEFNANQNKILRAGAQSLVPILASATPVSDRKKHAKDHVAVSNVKTDRTSSEKYVDVGYTKGYAHRIHATEFGTMYQRPQLWITKTEKSSRQLVYKAMLSAMKRVVK</sequence>
<keyword evidence="2" id="KW-1185">Reference proteome</keyword>
<protein>
    <recommendedName>
        <fullName evidence="3">HK97 gp10 family phage protein</fullName>
    </recommendedName>
</protein>
<organism evidence="1 2">
    <name type="scientific">Staphylococcus rostri</name>
    <dbReference type="NCBI Taxonomy" id="522262"/>
    <lineage>
        <taxon>Bacteria</taxon>
        <taxon>Bacillati</taxon>
        <taxon>Bacillota</taxon>
        <taxon>Bacilli</taxon>
        <taxon>Bacillales</taxon>
        <taxon>Staphylococcaceae</taxon>
        <taxon>Staphylococcus</taxon>
    </lineage>
</organism>
<reference evidence="1 2" key="1">
    <citation type="submission" date="2017-08" db="EMBL/GenBank/DDBJ databases">
        <title>Draft genome sequences of 64 type strains of genus Staph aureus.</title>
        <authorList>
            <person name="Cole K."/>
            <person name="Golubchik T."/>
            <person name="Russell J."/>
            <person name="Foster D."/>
            <person name="Llewelyn M."/>
            <person name="Wilson D."/>
            <person name="Crook D."/>
            <person name="Paul J."/>
        </authorList>
    </citation>
    <scope>NUCLEOTIDE SEQUENCE [LARGE SCALE GENOMIC DNA]</scope>
    <source>
        <strain evidence="1 2">DSM 21968</strain>
    </source>
</reference>
<dbReference type="NCBIfam" id="TIGR01725">
    <property type="entry name" value="phge_HK97_gp10"/>
    <property type="match status" value="1"/>
</dbReference>
<evidence type="ECO:0000313" key="2">
    <source>
        <dbReference type="Proteomes" id="UP000242752"/>
    </source>
</evidence>
<dbReference type="Proteomes" id="UP000242752">
    <property type="component" value="Unassembled WGS sequence"/>
</dbReference>
<evidence type="ECO:0000313" key="1">
    <source>
        <dbReference type="EMBL" id="PNZ27386.1"/>
    </source>
</evidence>
<evidence type="ECO:0008006" key="3">
    <source>
        <dbReference type="Google" id="ProtNLM"/>
    </source>
</evidence>